<dbReference type="Proteomes" id="UP001596083">
    <property type="component" value="Unassembled WGS sequence"/>
</dbReference>
<keyword evidence="2" id="KW-1185">Reference proteome</keyword>
<dbReference type="RefSeq" id="WP_390319298.1">
    <property type="nucleotide sequence ID" value="NZ_JBHSPB010000016.1"/>
</dbReference>
<protein>
    <submittedName>
        <fullName evidence="1">Uncharacterized protein</fullName>
    </submittedName>
</protein>
<organism evidence="1 2">
    <name type="scientific">Streptomyces gamaensis</name>
    <dbReference type="NCBI Taxonomy" id="1763542"/>
    <lineage>
        <taxon>Bacteria</taxon>
        <taxon>Bacillati</taxon>
        <taxon>Actinomycetota</taxon>
        <taxon>Actinomycetes</taxon>
        <taxon>Kitasatosporales</taxon>
        <taxon>Streptomycetaceae</taxon>
        <taxon>Streptomyces</taxon>
    </lineage>
</organism>
<proteinExistence type="predicted"/>
<accession>A0ABW0Z327</accession>
<reference evidence="2" key="1">
    <citation type="journal article" date="2019" name="Int. J. Syst. Evol. Microbiol.">
        <title>The Global Catalogue of Microorganisms (GCM) 10K type strain sequencing project: providing services to taxonomists for standard genome sequencing and annotation.</title>
        <authorList>
            <consortium name="The Broad Institute Genomics Platform"/>
            <consortium name="The Broad Institute Genome Sequencing Center for Infectious Disease"/>
            <person name="Wu L."/>
            <person name="Ma J."/>
        </authorList>
    </citation>
    <scope>NUCLEOTIDE SEQUENCE [LARGE SCALE GENOMIC DNA]</scope>
    <source>
        <strain evidence="2">CGMCC 4.7304</strain>
    </source>
</reference>
<gene>
    <name evidence="1" type="ORF">ACFP1Z_23930</name>
</gene>
<dbReference type="EMBL" id="JBHSPB010000016">
    <property type="protein sequence ID" value="MFC5723224.1"/>
    <property type="molecule type" value="Genomic_DNA"/>
</dbReference>
<comment type="caution">
    <text evidence="1">The sequence shown here is derived from an EMBL/GenBank/DDBJ whole genome shotgun (WGS) entry which is preliminary data.</text>
</comment>
<sequence>MALITEIRTLAKPDYEALDISDPEADAVDSEALEDARAHVVASSGYHVYVHSLQRDIKVEVVIRVWDGPQPTPGQSVSGFVRLALESENGVLMVNQFTSGPAGEMSLPRPGVYEGYASWSGREEVVAYRDSVVRQLTSDWSVEDMRQAWERCPVPERYVLDLWYVRESSAGDEDDEL</sequence>
<evidence type="ECO:0000313" key="1">
    <source>
        <dbReference type="EMBL" id="MFC5723224.1"/>
    </source>
</evidence>
<name>A0ABW0Z327_9ACTN</name>
<evidence type="ECO:0000313" key="2">
    <source>
        <dbReference type="Proteomes" id="UP001596083"/>
    </source>
</evidence>